<dbReference type="AlphaFoldDB" id="K6VEV5"/>
<dbReference type="InterPro" id="IPR009078">
    <property type="entry name" value="Ferritin-like_SF"/>
</dbReference>
<reference evidence="2 3" key="1">
    <citation type="submission" date="2012-08" db="EMBL/GenBank/DDBJ databases">
        <title>Whole genome shotgun sequence of Kineosphaera limosa NBRC 100340.</title>
        <authorList>
            <person name="Yoshida I."/>
            <person name="Isaki S."/>
            <person name="Hosoyama A."/>
            <person name="Tsuchikane K."/>
            <person name="Katsumata H."/>
            <person name="Ando Y."/>
            <person name="Ohji S."/>
            <person name="Hamada M."/>
            <person name="Tamura T."/>
            <person name="Yamazoe A."/>
            <person name="Yamazaki S."/>
            <person name="Fujita N."/>
        </authorList>
    </citation>
    <scope>NUCLEOTIDE SEQUENCE [LARGE SCALE GENOMIC DNA]</scope>
    <source>
        <strain evidence="2 3">NBRC 100340</strain>
    </source>
</reference>
<dbReference type="Proteomes" id="UP000008366">
    <property type="component" value="Unassembled WGS sequence"/>
</dbReference>
<proteinExistence type="predicted"/>
<dbReference type="Gene3D" id="1.20.1260.10">
    <property type="match status" value="1"/>
</dbReference>
<protein>
    <recommendedName>
        <fullName evidence="4">DUF4439 domain-containing protein</fullName>
    </recommendedName>
</protein>
<evidence type="ECO:0000256" key="1">
    <source>
        <dbReference type="SAM" id="MobiDB-lite"/>
    </source>
</evidence>
<keyword evidence="3" id="KW-1185">Reference proteome</keyword>
<comment type="caution">
    <text evidence="2">The sequence shown here is derived from an EMBL/GenBank/DDBJ whole genome shotgun (WGS) entry which is preliminary data.</text>
</comment>
<dbReference type="eggNOG" id="ENOG5031QWU">
    <property type="taxonomic scope" value="Bacteria"/>
</dbReference>
<gene>
    <name evidence="2" type="ORF">KILIM_010_00540</name>
</gene>
<dbReference type="STRING" id="1184609.KILIM_010_00540"/>
<evidence type="ECO:0000313" key="3">
    <source>
        <dbReference type="Proteomes" id="UP000008366"/>
    </source>
</evidence>
<evidence type="ECO:0000313" key="2">
    <source>
        <dbReference type="EMBL" id="GAB94723.1"/>
    </source>
</evidence>
<feature type="region of interest" description="Disordered" evidence="1">
    <location>
        <begin position="93"/>
        <end position="120"/>
    </location>
</feature>
<name>K6VEV5_9MICO</name>
<sequence>MLGLIPLAALGAASGCGLRWERGAPQLPIVPSARAYPGAAALRTELAASRSAHAAAQAWSVAGGPVLSRVLLRVHGEQIAALIARLESVSEPVPPAESGTAATSPSGSPTASPSGRSEDDARARLLEAEAAGLREVDALAAAPAADRALLAGCLVTRAQAARLLGAGALQAPRRPAAGSVEQAVDLLATVRPVVYGLEVATARVVVAGGERAQVARASLDAARRQRQFLEQQAGNTAPAAPLGYVLDDPVDTPADAAKLAHRLLTDLADAHVRAVAAAPPTSADTPGAAPQVVASLLSWAREAEWWRGQWGAGPRALGVA</sequence>
<feature type="compositionally biased region" description="Low complexity" evidence="1">
    <location>
        <begin position="98"/>
        <end position="115"/>
    </location>
</feature>
<dbReference type="InterPro" id="IPR012347">
    <property type="entry name" value="Ferritin-like"/>
</dbReference>
<organism evidence="2 3">
    <name type="scientific">Kineosphaera limosa NBRC 100340</name>
    <dbReference type="NCBI Taxonomy" id="1184609"/>
    <lineage>
        <taxon>Bacteria</taxon>
        <taxon>Bacillati</taxon>
        <taxon>Actinomycetota</taxon>
        <taxon>Actinomycetes</taxon>
        <taxon>Micrococcales</taxon>
        <taxon>Dermatophilaceae</taxon>
        <taxon>Kineosphaera</taxon>
    </lineage>
</organism>
<dbReference type="EMBL" id="BAHD01000010">
    <property type="protein sequence ID" value="GAB94723.1"/>
    <property type="molecule type" value="Genomic_DNA"/>
</dbReference>
<dbReference type="SUPFAM" id="SSF47240">
    <property type="entry name" value="Ferritin-like"/>
    <property type="match status" value="1"/>
</dbReference>
<accession>K6VEV5</accession>
<evidence type="ECO:0008006" key="4">
    <source>
        <dbReference type="Google" id="ProtNLM"/>
    </source>
</evidence>